<evidence type="ECO:0000256" key="2">
    <source>
        <dbReference type="SAM" id="Phobius"/>
    </source>
</evidence>
<reference evidence="3 4" key="1">
    <citation type="submission" date="2019-02" db="EMBL/GenBank/DDBJ databases">
        <title>Deep-cultivation of Planctomycetes and their phenomic and genomic characterization uncovers novel biology.</title>
        <authorList>
            <person name="Wiegand S."/>
            <person name="Jogler M."/>
            <person name="Boedeker C."/>
            <person name="Pinto D."/>
            <person name="Vollmers J."/>
            <person name="Rivas-Marin E."/>
            <person name="Kohn T."/>
            <person name="Peeters S.H."/>
            <person name="Heuer A."/>
            <person name="Rast P."/>
            <person name="Oberbeckmann S."/>
            <person name="Bunk B."/>
            <person name="Jeske O."/>
            <person name="Meyerdierks A."/>
            <person name="Storesund J.E."/>
            <person name="Kallscheuer N."/>
            <person name="Luecker S."/>
            <person name="Lage O.M."/>
            <person name="Pohl T."/>
            <person name="Merkel B.J."/>
            <person name="Hornburger P."/>
            <person name="Mueller R.-W."/>
            <person name="Bruemmer F."/>
            <person name="Labrenz M."/>
            <person name="Spormann A.M."/>
            <person name="Op Den Camp H."/>
            <person name="Overmann J."/>
            <person name="Amann R."/>
            <person name="Jetten M.S.M."/>
            <person name="Mascher T."/>
            <person name="Medema M.H."/>
            <person name="Devos D.P."/>
            <person name="Kaster A.-K."/>
            <person name="Ovreas L."/>
            <person name="Rohde M."/>
            <person name="Galperin M.Y."/>
            <person name="Jogler C."/>
        </authorList>
    </citation>
    <scope>NUCLEOTIDE SEQUENCE [LARGE SCALE GENOMIC DNA]</scope>
    <source>
        <strain evidence="3 4">Pan14r</strain>
    </source>
</reference>
<keyword evidence="2" id="KW-0812">Transmembrane</keyword>
<feature type="transmembrane region" description="Helical" evidence="2">
    <location>
        <begin position="201"/>
        <end position="218"/>
    </location>
</feature>
<sequence>MSLPKRSPNRTAKPDDSDRPSHWSVDDSTASIPAGRIAGTRVGISYGVFFAAAAVFGAVSVLAGRPGNSDLVAASITGVAVWFSGLIVQAAVSIGFCAFAGLRLRSLVLGIIGVELPVHRWHPQRTALLVVIVLQVLAAMGFVLWLVGASHPESSFDGAGESGGWVSWMALGFSRADDAWKASGALIWFQMLCQLIPMPRTLGRIGLLSLIGTLNQSIQIEPKLVVMRKLIRVLAFLLFVAALAMATGSPGGRLPMWSVVALVGAFLWGSSGGKDLTAWLDSFAVSTLSREESETCATLLDEVRRRITDRKNERRLRDAHQREVGEAMDVARLDDILDRLHRDGFDSLSDEEQQVLRRVSQTLRDRPKFDESS</sequence>
<evidence type="ECO:0000256" key="1">
    <source>
        <dbReference type="SAM" id="MobiDB-lite"/>
    </source>
</evidence>
<dbReference type="EMBL" id="SJPL01000001">
    <property type="protein sequence ID" value="TWT69030.1"/>
    <property type="molecule type" value="Genomic_DNA"/>
</dbReference>
<keyword evidence="2" id="KW-0472">Membrane</keyword>
<evidence type="ECO:0000313" key="3">
    <source>
        <dbReference type="EMBL" id="TWT69030.1"/>
    </source>
</evidence>
<feature type="transmembrane region" description="Helical" evidence="2">
    <location>
        <begin position="230"/>
        <end position="248"/>
    </location>
</feature>
<feature type="transmembrane region" description="Helical" evidence="2">
    <location>
        <begin position="44"/>
        <end position="64"/>
    </location>
</feature>
<dbReference type="OrthoDB" id="238446at2"/>
<feature type="transmembrane region" description="Helical" evidence="2">
    <location>
        <begin position="76"/>
        <end position="102"/>
    </location>
</feature>
<comment type="caution">
    <text evidence="3">The sequence shown here is derived from an EMBL/GenBank/DDBJ whole genome shotgun (WGS) entry which is preliminary data.</text>
</comment>
<dbReference type="Proteomes" id="UP000317238">
    <property type="component" value="Unassembled WGS sequence"/>
</dbReference>
<feature type="compositionally biased region" description="Basic and acidic residues" evidence="1">
    <location>
        <begin position="12"/>
        <end position="25"/>
    </location>
</feature>
<feature type="region of interest" description="Disordered" evidence="1">
    <location>
        <begin position="1"/>
        <end position="27"/>
    </location>
</feature>
<evidence type="ECO:0000313" key="4">
    <source>
        <dbReference type="Proteomes" id="UP000317238"/>
    </source>
</evidence>
<name>A0A5C5Y1L5_9PLAN</name>
<organism evidence="3 4">
    <name type="scientific">Crateriforma conspicua</name>
    <dbReference type="NCBI Taxonomy" id="2527996"/>
    <lineage>
        <taxon>Bacteria</taxon>
        <taxon>Pseudomonadati</taxon>
        <taxon>Planctomycetota</taxon>
        <taxon>Planctomycetia</taxon>
        <taxon>Planctomycetales</taxon>
        <taxon>Planctomycetaceae</taxon>
        <taxon>Crateriforma</taxon>
    </lineage>
</organism>
<protein>
    <submittedName>
        <fullName evidence="3">Uncharacterized protein</fullName>
    </submittedName>
</protein>
<proteinExistence type="predicted"/>
<keyword evidence="2" id="KW-1133">Transmembrane helix</keyword>
<gene>
    <name evidence="3" type="ORF">Pan14r_13140</name>
</gene>
<feature type="transmembrane region" description="Helical" evidence="2">
    <location>
        <begin position="127"/>
        <end position="147"/>
    </location>
</feature>
<keyword evidence="4" id="KW-1185">Reference proteome</keyword>
<dbReference type="RefSeq" id="WP_146438645.1">
    <property type="nucleotide sequence ID" value="NZ_SJPL01000001.1"/>
</dbReference>
<dbReference type="AlphaFoldDB" id="A0A5C5Y1L5"/>
<accession>A0A5C5Y1L5</accession>